<evidence type="ECO:0000259" key="1">
    <source>
        <dbReference type="Pfam" id="PF21671"/>
    </source>
</evidence>
<dbReference type="InterPro" id="IPR038955">
    <property type="entry name" value="PriA/CPL1_fungi"/>
</dbReference>
<name>A0A8K0NPW4_9TREE</name>
<proteinExistence type="predicted"/>
<evidence type="ECO:0000313" key="2">
    <source>
        <dbReference type="EMBL" id="KAG7532143.1"/>
    </source>
</evidence>
<protein>
    <recommendedName>
        <fullName evidence="1">Protein CPL1-like domain-containing protein</fullName>
    </recommendedName>
</protein>
<evidence type="ECO:0000313" key="3">
    <source>
        <dbReference type="Proteomes" id="UP000812966"/>
    </source>
</evidence>
<reference evidence="2" key="1">
    <citation type="submission" date="2020-04" db="EMBL/GenBank/DDBJ databases">
        <title>Analysis of mating type loci in Filobasidium floriforme.</title>
        <authorList>
            <person name="Nowrousian M."/>
        </authorList>
    </citation>
    <scope>NUCLEOTIDE SEQUENCE</scope>
    <source>
        <strain evidence="2">CBS 6242</strain>
    </source>
</reference>
<comment type="caution">
    <text evidence="2">The sequence shown here is derived from an EMBL/GenBank/DDBJ whole genome shotgun (WGS) entry which is preliminary data.</text>
</comment>
<dbReference type="PANTHER" id="PTHR35192">
    <property type="entry name" value="PROTEIN, PUTATIVE-RELATED"/>
    <property type="match status" value="1"/>
</dbReference>
<gene>
    <name evidence="2" type="ORF">FFLO_03771</name>
</gene>
<dbReference type="PANTHER" id="PTHR35192:SF2">
    <property type="entry name" value="APPLE DOMAIN-CONTAINING PROTEIN"/>
    <property type="match status" value="1"/>
</dbReference>
<keyword evidence="3" id="KW-1185">Reference proteome</keyword>
<dbReference type="Pfam" id="PF21671">
    <property type="entry name" value="CPL1-like"/>
    <property type="match status" value="1"/>
</dbReference>
<dbReference type="Proteomes" id="UP000812966">
    <property type="component" value="Unassembled WGS sequence"/>
</dbReference>
<sequence>MAPLAFALPSAAPSIEHPDVDLVSSAHNLTERTYYTTTWTSLRCDRISGYYGFGLFAVKYDFGCLCYNDVDTFCRVNGLSYTMNSWIKGQFNYQSYNKYPTGSQPICDDKGGYTCPFGKNSDGSCAQHAASCGDGQCLQSDGTCCPRGTTKINGLCCATTCRGTSNGQCYGSGSCTNGKVLSNELCCQSGWTGYDTVCCPSGQILNSAKTGCIAQCTTQQKFVPESGTCQPKCGSGFTWSSSSTNPDGLCCTGGRVCNTKVCCLTTEIESEGHCCPKGYTWRNNACQAPSGVPTAPKSRRRALNNNKRHLSLAEKSRLRIDEKLCPKTMSACPIGKESSSYECLDTFTDISSCGGCASVGEGQDCTAIKGAKWMGCEQGSCVVYSCRPGFKLVGGKECVKA</sequence>
<feature type="domain" description="Protein CPL1-like" evidence="1">
    <location>
        <begin position="341"/>
        <end position="398"/>
    </location>
</feature>
<dbReference type="EMBL" id="JABELV010000072">
    <property type="protein sequence ID" value="KAG7532143.1"/>
    <property type="molecule type" value="Genomic_DNA"/>
</dbReference>
<accession>A0A8K0NPW4</accession>
<dbReference type="InterPro" id="IPR048661">
    <property type="entry name" value="CPL1-like"/>
</dbReference>
<dbReference type="AlphaFoldDB" id="A0A8K0NPW4"/>
<organism evidence="2 3">
    <name type="scientific">Filobasidium floriforme</name>
    <dbReference type="NCBI Taxonomy" id="5210"/>
    <lineage>
        <taxon>Eukaryota</taxon>
        <taxon>Fungi</taxon>
        <taxon>Dikarya</taxon>
        <taxon>Basidiomycota</taxon>
        <taxon>Agaricomycotina</taxon>
        <taxon>Tremellomycetes</taxon>
        <taxon>Filobasidiales</taxon>
        <taxon>Filobasidiaceae</taxon>
        <taxon>Filobasidium</taxon>
    </lineage>
</organism>